<evidence type="ECO:0000256" key="1">
    <source>
        <dbReference type="SAM" id="Phobius"/>
    </source>
</evidence>
<proteinExistence type="predicted"/>
<dbReference type="Pfam" id="PF13385">
    <property type="entry name" value="Laminin_G_3"/>
    <property type="match status" value="1"/>
</dbReference>
<dbReference type="Proteomes" id="UP000199546">
    <property type="component" value="Unassembled WGS sequence"/>
</dbReference>
<dbReference type="AlphaFoldDB" id="A0A1I7CE06"/>
<reference evidence="3" key="1">
    <citation type="submission" date="2016-10" db="EMBL/GenBank/DDBJ databases">
        <authorList>
            <person name="Varghese N."/>
            <person name="Submissions S."/>
        </authorList>
    </citation>
    <scope>NUCLEOTIDE SEQUENCE [LARGE SCALE GENOMIC DNA]</scope>
    <source>
        <strain evidence="3">DSM 46136</strain>
    </source>
</reference>
<dbReference type="RefSeq" id="WP_093582783.1">
    <property type="nucleotide sequence ID" value="NZ_FPBA01000020.1"/>
</dbReference>
<name>A0A1I7CE06_9ACTN</name>
<protein>
    <submittedName>
        <fullName evidence="2">Peptidase S24-like</fullName>
    </submittedName>
</protein>
<keyword evidence="3" id="KW-1185">Reference proteome</keyword>
<gene>
    <name evidence="2" type="ORF">SAMN05660657_04372</name>
</gene>
<dbReference type="Gene3D" id="2.60.120.200">
    <property type="match status" value="1"/>
</dbReference>
<feature type="transmembrane region" description="Helical" evidence="1">
    <location>
        <begin position="7"/>
        <end position="34"/>
    </location>
</feature>
<organism evidence="2 3">
    <name type="scientific">Geodermatophilus amargosae</name>
    <dbReference type="NCBI Taxonomy" id="1296565"/>
    <lineage>
        <taxon>Bacteria</taxon>
        <taxon>Bacillati</taxon>
        <taxon>Actinomycetota</taxon>
        <taxon>Actinomycetes</taxon>
        <taxon>Geodermatophilales</taxon>
        <taxon>Geodermatophilaceae</taxon>
        <taxon>Geodermatophilus</taxon>
    </lineage>
</organism>
<dbReference type="InterPro" id="IPR013320">
    <property type="entry name" value="ConA-like_dom_sf"/>
</dbReference>
<dbReference type="CDD" id="cd06462">
    <property type="entry name" value="Peptidase_S24_S26"/>
    <property type="match status" value="1"/>
</dbReference>
<keyword evidence="1" id="KW-1133">Transmembrane helix</keyword>
<dbReference type="SUPFAM" id="SSF51306">
    <property type="entry name" value="LexA/Signal peptidase"/>
    <property type="match status" value="1"/>
</dbReference>
<evidence type="ECO:0000313" key="2">
    <source>
        <dbReference type="EMBL" id="SFT97614.1"/>
    </source>
</evidence>
<evidence type="ECO:0000313" key="3">
    <source>
        <dbReference type="Proteomes" id="UP000199546"/>
    </source>
</evidence>
<dbReference type="OrthoDB" id="5241786at2"/>
<dbReference type="STRING" id="1296565.SAMN05660657_04372"/>
<accession>A0A1I7CE06</accession>
<dbReference type="InterPro" id="IPR036286">
    <property type="entry name" value="LexA/Signal_pep-like_sf"/>
</dbReference>
<keyword evidence="1" id="KW-0812">Transmembrane</keyword>
<keyword evidence="1" id="KW-0472">Membrane</keyword>
<dbReference type="SUPFAM" id="SSF49899">
    <property type="entry name" value="Concanavalin A-like lectins/glucanases"/>
    <property type="match status" value="1"/>
</dbReference>
<sequence>MTTDSRAGWAALTVTVLARAVLVTVLGLVGWSLVPALLGWESTVVSSGSMTPALYTGDVAVVRPVAAEDIRPGQVLLVDDPDRSGGLRLHRLVEVEDGALRLQGDANRTPDTALVDPAAVHGAGVLRIPAVGLPVVWAEEGRWSALVGSGAGALAVLAAAGWWRAADGPVLIVLRDRPAARSRRPGAVRAAALLTVAAGATWLVPTPQAAAGWSAHTGDADAWRTSAAAVWACIDESAVRARRFYDFQEASGTTALNTGTLGAAGDGTYRGGIAFDTPGPDCGKGPARAVTLDGTTGYVSTAGSEVSPQTFTVQVWFATDHPGGRLFGFAKYATGIGGQYDRHLYMTDAGRLVFGVYNGGNRTIGSTASYADGGWHLATVSMGATGTYLYVDGVQVAGDAAMTAAEPVTGFWRFGWDTLANWPDRPANDWYRGSVAAGALWDTALTPAQAQAQYRHSP</sequence>
<dbReference type="EMBL" id="FPBA01000020">
    <property type="protein sequence ID" value="SFT97614.1"/>
    <property type="molecule type" value="Genomic_DNA"/>
</dbReference>